<proteinExistence type="predicted"/>
<accession>E6QCG9</accession>
<sequence length="70" mass="7889">MPIRFVAKAVVNAKFDATDLRGSMISPKEFRQPFPDDAQCSSDLEHPQWLMCLFAPSAEMLRSALNGFTR</sequence>
<evidence type="ECO:0000313" key="1">
    <source>
        <dbReference type="EMBL" id="CBI04895.1"/>
    </source>
</evidence>
<protein>
    <submittedName>
        <fullName evidence="1">Uncharacterized protein</fullName>
    </submittedName>
</protein>
<reference evidence="1" key="1">
    <citation type="submission" date="2009-10" db="EMBL/GenBank/DDBJ databases">
        <title>Diversity of trophic interactions inside an arsenic-rich microbial ecosystem.</title>
        <authorList>
            <person name="Bertin P.N."/>
            <person name="Heinrich-Salmeron A."/>
            <person name="Pelletier E."/>
            <person name="Goulhen-Chollet F."/>
            <person name="Arsene-Ploetze F."/>
            <person name="Gallien S."/>
            <person name="Calteau A."/>
            <person name="Vallenet D."/>
            <person name="Casiot C."/>
            <person name="Chane-Woon-Ming B."/>
            <person name="Giloteaux L."/>
            <person name="Barakat M."/>
            <person name="Bonnefoy V."/>
            <person name="Bruneel O."/>
            <person name="Chandler M."/>
            <person name="Cleiss J."/>
            <person name="Duran R."/>
            <person name="Elbaz-Poulichet F."/>
            <person name="Fonknechten N."/>
            <person name="Lauga B."/>
            <person name="Mornico D."/>
            <person name="Ortet P."/>
            <person name="Schaeffer C."/>
            <person name="Siguier P."/>
            <person name="Alexander Thil Smith A."/>
            <person name="Van Dorsselaer A."/>
            <person name="Weissenbach J."/>
            <person name="Medigue C."/>
            <person name="Le Paslier D."/>
        </authorList>
    </citation>
    <scope>NUCLEOTIDE SEQUENCE</scope>
</reference>
<organism evidence="1">
    <name type="scientific">mine drainage metagenome</name>
    <dbReference type="NCBI Taxonomy" id="410659"/>
    <lineage>
        <taxon>unclassified sequences</taxon>
        <taxon>metagenomes</taxon>
        <taxon>ecological metagenomes</taxon>
    </lineage>
</organism>
<name>E6QCG9_9ZZZZ</name>
<dbReference type="AlphaFoldDB" id="E6QCG9"/>
<gene>
    <name evidence="1" type="ORF">CARN5_1633</name>
</gene>
<dbReference type="EMBL" id="CABP01000088">
    <property type="protein sequence ID" value="CBI04895.1"/>
    <property type="molecule type" value="Genomic_DNA"/>
</dbReference>
<comment type="caution">
    <text evidence="1">The sequence shown here is derived from an EMBL/GenBank/DDBJ whole genome shotgun (WGS) entry which is preliminary data.</text>
</comment>